<dbReference type="AlphaFoldDB" id="A0A3N4RHM4"/>
<sequence length="66" mass="7133">MSRRRTGRSADRVLLVLADLGLLAFTGWSAWRQIHTGSPILPTIAAALAVYLAGFAGARWLIGGRR</sequence>
<reference evidence="2 3" key="1">
    <citation type="submission" date="2018-11" db="EMBL/GenBank/DDBJ databases">
        <title>Sequencing the genomes of 1000 actinobacteria strains.</title>
        <authorList>
            <person name="Klenk H.-P."/>
        </authorList>
    </citation>
    <scope>NUCLEOTIDE SEQUENCE [LARGE SCALE GENOMIC DNA]</scope>
    <source>
        <strain evidence="2 3">DSM 44781</strain>
    </source>
</reference>
<evidence type="ECO:0000256" key="1">
    <source>
        <dbReference type="SAM" id="Phobius"/>
    </source>
</evidence>
<keyword evidence="3" id="KW-1185">Reference proteome</keyword>
<feature type="transmembrane region" description="Helical" evidence="1">
    <location>
        <begin position="12"/>
        <end position="31"/>
    </location>
</feature>
<organism evidence="2 3">
    <name type="scientific">Kitasatospora cineracea</name>
    <dbReference type="NCBI Taxonomy" id="88074"/>
    <lineage>
        <taxon>Bacteria</taxon>
        <taxon>Bacillati</taxon>
        <taxon>Actinomycetota</taxon>
        <taxon>Actinomycetes</taxon>
        <taxon>Kitasatosporales</taxon>
        <taxon>Streptomycetaceae</taxon>
        <taxon>Kitasatospora</taxon>
    </lineage>
</organism>
<comment type="caution">
    <text evidence="2">The sequence shown here is derived from an EMBL/GenBank/DDBJ whole genome shotgun (WGS) entry which is preliminary data.</text>
</comment>
<evidence type="ECO:0000313" key="2">
    <source>
        <dbReference type="EMBL" id="RPE26610.1"/>
    </source>
</evidence>
<dbReference type="RefSeq" id="WP_123821782.1">
    <property type="nucleotide sequence ID" value="NZ_RKQG01000006.1"/>
</dbReference>
<dbReference type="Proteomes" id="UP000266906">
    <property type="component" value="Unassembled WGS sequence"/>
</dbReference>
<name>A0A3N4RHM4_9ACTN</name>
<gene>
    <name evidence="2" type="ORF">EDD38_7671</name>
</gene>
<feature type="transmembrane region" description="Helical" evidence="1">
    <location>
        <begin position="43"/>
        <end position="62"/>
    </location>
</feature>
<evidence type="ECO:0000313" key="3">
    <source>
        <dbReference type="Proteomes" id="UP000266906"/>
    </source>
</evidence>
<keyword evidence="1" id="KW-1133">Transmembrane helix</keyword>
<keyword evidence="1" id="KW-0472">Membrane</keyword>
<proteinExistence type="predicted"/>
<dbReference type="EMBL" id="RKQG01000006">
    <property type="protein sequence ID" value="RPE26610.1"/>
    <property type="molecule type" value="Genomic_DNA"/>
</dbReference>
<protein>
    <submittedName>
        <fullName evidence="2">Uncharacterized protein</fullName>
    </submittedName>
</protein>
<keyword evidence="1" id="KW-0812">Transmembrane</keyword>
<accession>A0A3N4RHM4</accession>